<reference evidence="2 3" key="1">
    <citation type="journal article" date="2014" name="Genome Announc.">
        <title>Draft Genome Sequences of Streptococcus bovis Strains ATCC 33317 and JB1.</title>
        <authorList>
            <person name="Benahmed F.H."/>
            <person name="Gopinath G.R."/>
            <person name="Harbottle H."/>
            <person name="Cotta M.A."/>
            <person name="Luo Y."/>
            <person name="Henderson C."/>
            <person name="Teri P."/>
            <person name="Soppet D."/>
            <person name="Rasmussen M."/>
            <person name="Whitehead T.R."/>
            <person name="Davidson M."/>
        </authorList>
    </citation>
    <scope>NUCLEOTIDE SEQUENCE [LARGE SCALE GENOMIC DNA]</scope>
    <source>
        <strain evidence="2 3">JB1</strain>
    </source>
</reference>
<feature type="transmembrane region" description="Helical" evidence="1">
    <location>
        <begin position="6"/>
        <end position="23"/>
    </location>
</feature>
<dbReference type="Proteomes" id="UP000029382">
    <property type="component" value="Unassembled WGS sequence"/>
</dbReference>
<evidence type="ECO:0000313" key="2">
    <source>
        <dbReference type="EMBL" id="KFN88070.1"/>
    </source>
</evidence>
<sequence>MTLDWYYWLLFTVSWLFAITFWIKSTNISQKWLRITYVICGIIAFLLPFFWGWLVS</sequence>
<proteinExistence type="predicted"/>
<comment type="caution">
    <text evidence="2">The sequence shown here is derived from an EMBL/GenBank/DDBJ whole genome shotgun (WGS) entry which is preliminary data.</text>
</comment>
<keyword evidence="1" id="KW-1133">Transmembrane helix</keyword>
<evidence type="ECO:0000313" key="3">
    <source>
        <dbReference type="Proteomes" id="UP000029382"/>
    </source>
</evidence>
<dbReference type="EMBL" id="AUZH01000014">
    <property type="protein sequence ID" value="KFN88070.1"/>
    <property type="molecule type" value="Genomic_DNA"/>
</dbReference>
<evidence type="ECO:0000256" key="1">
    <source>
        <dbReference type="SAM" id="Phobius"/>
    </source>
</evidence>
<dbReference type="AlphaFoldDB" id="A0A091BUD5"/>
<feature type="transmembrane region" description="Helical" evidence="1">
    <location>
        <begin position="35"/>
        <end position="54"/>
    </location>
</feature>
<gene>
    <name evidence="2" type="ORF">H702_04770</name>
</gene>
<name>A0A091BUD5_STREI</name>
<keyword evidence="1" id="KW-0812">Transmembrane</keyword>
<organism evidence="2 3">
    <name type="scientific">Streptococcus equinus JB1</name>
    <dbReference type="NCBI Taxonomy" id="1294274"/>
    <lineage>
        <taxon>Bacteria</taxon>
        <taxon>Bacillati</taxon>
        <taxon>Bacillota</taxon>
        <taxon>Bacilli</taxon>
        <taxon>Lactobacillales</taxon>
        <taxon>Streptococcaceae</taxon>
        <taxon>Streptococcus</taxon>
    </lineage>
</organism>
<protein>
    <submittedName>
        <fullName evidence="2">NADH-quinone oxidoreductase subunit L</fullName>
    </submittedName>
</protein>
<accession>A0A091BUD5</accession>
<keyword evidence="1" id="KW-0472">Membrane</keyword>